<dbReference type="Pfam" id="PF07791">
    <property type="entry name" value="Imm11"/>
    <property type="match status" value="1"/>
</dbReference>
<keyword evidence="3" id="KW-1185">Reference proteome</keyword>
<organism evidence="2 3">
    <name type="scientific">Oleiphilus messinensis</name>
    <dbReference type="NCBI Taxonomy" id="141451"/>
    <lineage>
        <taxon>Bacteria</taxon>
        <taxon>Pseudomonadati</taxon>
        <taxon>Pseudomonadota</taxon>
        <taxon>Gammaproteobacteria</taxon>
        <taxon>Oceanospirillales</taxon>
        <taxon>Oleiphilaceae</taxon>
        <taxon>Oleiphilus</taxon>
    </lineage>
</organism>
<feature type="domain" description="Immunity MXAN-0049 protein" evidence="1">
    <location>
        <begin position="73"/>
        <end position="143"/>
    </location>
</feature>
<dbReference type="EMBL" id="CP021425">
    <property type="protein sequence ID" value="ARU54557.1"/>
    <property type="molecule type" value="Genomic_DNA"/>
</dbReference>
<dbReference type="OrthoDB" id="6193661at2"/>
<evidence type="ECO:0000259" key="1">
    <source>
        <dbReference type="Pfam" id="PF07791"/>
    </source>
</evidence>
<evidence type="ECO:0000313" key="2">
    <source>
        <dbReference type="EMBL" id="ARU54557.1"/>
    </source>
</evidence>
<dbReference type="AlphaFoldDB" id="A0A1Y0I261"/>
<dbReference type="RefSeq" id="WP_087459747.1">
    <property type="nucleotide sequence ID" value="NZ_CP021425.1"/>
</dbReference>
<sequence>MFYRFLSKLATQERLEVFPVPLKGSSWEKPAAWIPYMRDYEEKFNPIQLSKDTSGVNLFQAPYYTESGSRGLRLRYHVEKAIEKVPDIWGIEGRLIVSEKFKRVLESVDDMHHEYISIEIIDWNETTITTDQPYYWFNQRRFLTIDPFDRVVNHMEVGFCPIPGEEDFMARVLETQCLRELLEQFPIWQHIGLKGMEGRMSQVRCLLYMNQKLVDALEAVNVTGMDKYSQKYGIGEESLCEI</sequence>
<reference evidence="2 3" key="1">
    <citation type="submission" date="2017-05" db="EMBL/GenBank/DDBJ databases">
        <title>Genomic insights into alkan degradation activity of Oleiphilus messinensis.</title>
        <authorList>
            <person name="Kozyavkin S.A."/>
            <person name="Slesarev A.I."/>
            <person name="Golyshin P.N."/>
            <person name="Korzhenkov A."/>
            <person name="Golyshina O.N."/>
            <person name="Toshchakov S.V."/>
        </authorList>
    </citation>
    <scope>NUCLEOTIDE SEQUENCE [LARGE SCALE GENOMIC DNA]</scope>
    <source>
        <strain evidence="2 3">ME102</strain>
    </source>
</reference>
<gene>
    <name evidence="2" type="ORF">OLMES_0453</name>
</gene>
<dbReference type="Proteomes" id="UP000196027">
    <property type="component" value="Chromosome"/>
</dbReference>
<evidence type="ECO:0000313" key="3">
    <source>
        <dbReference type="Proteomes" id="UP000196027"/>
    </source>
</evidence>
<name>A0A1Y0I261_9GAMM</name>
<accession>A0A1Y0I261</accession>
<dbReference type="InterPro" id="IPR012433">
    <property type="entry name" value="Imm11"/>
</dbReference>
<proteinExistence type="predicted"/>
<dbReference type="KEGG" id="ome:OLMES_0453"/>
<protein>
    <recommendedName>
        <fullName evidence="1">Immunity MXAN-0049 protein domain-containing protein</fullName>
    </recommendedName>
</protein>